<comment type="caution">
    <text evidence="4">The sequence shown here is derived from an EMBL/GenBank/DDBJ whole genome shotgun (WGS) entry which is preliminary data.</text>
</comment>
<dbReference type="InterPro" id="IPR018247">
    <property type="entry name" value="EF_Hand_1_Ca_BS"/>
</dbReference>
<gene>
    <name evidence="4" type="ORF">SNAT2548_LOCUS11333</name>
</gene>
<keyword evidence="1" id="KW-0175">Coiled coil</keyword>
<evidence type="ECO:0000313" key="4">
    <source>
        <dbReference type="EMBL" id="CAE7243722.1"/>
    </source>
</evidence>
<feature type="compositionally biased region" description="Polar residues" evidence="2">
    <location>
        <begin position="1252"/>
        <end position="1261"/>
    </location>
</feature>
<dbReference type="OrthoDB" id="441833at2759"/>
<feature type="region of interest" description="Disordered" evidence="2">
    <location>
        <begin position="65"/>
        <end position="88"/>
    </location>
</feature>
<dbReference type="PROSITE" id="PS50222">
    <property type="entry name" value="EF_HAND_2"/>
    <property type="match status" value="1"/>
</dbReference>
<feature type="coiled-coil region" evidence="1">
    <location>
        <begin position="2048"/>
        <end position="2082"/>
    </location>
</feature>
<feature type="region of interest" description="Disordered" evidence="2">
    <location>
        <begin position="1571"/>
        <end position="1593"/>
    </location>
</feature>
<evidence type="ECO:0000313" key="5">
    <source>
        <dbReference type="Proteomes" id="UP000604046"/>
    </source>
</evidence>
<feature type="coiled-coil region" evidence="1">
    <location>
        <begin position="2287"/>
        <end position="2379"/>
    </location>
</feature>
<reference evidence="4" key="1">
    <citation type="submission" date="2021-02" db="EMBL/GenBank/DDBJ databases">
        <authorList>
            <person name="Dougan E. K."/>
            <person name="Rhodes N."/>
            <person name="Thang M."/>
            <person name="Chan C."/>
        </authorList>
    </citation>
    <scope>NUCLEOTIDE SEQUENCE</scope>
</reference>
<feature type="region of interest" description="Disordered" evidence="2">
    <location>
        <begin position="789"/>
        <end position="819"/>
    </location>
</feature>
<feature type="compositionally biased region" description="Basic and acidic residues" evidence="2">
    <location>
        <begin position="855"/>
        <end position="874"/>
    </location>
</feature>
<dbReference type="PROSITE" id="PS00018">
    <property type="entry name" value="EF_HAND_1"/>
    <property type="match status" value="1"/>
</dbReference>
<feature type="domain" description="EF-hand" evidence="3">
    <location>
        <begin position="15"/>
        <end position="39"/>
    </location>
</feature>
<feature type="region of interest" description="Disordered" evidence="2">
    <location>
        <begin position="853"/>
        <end position="874"/>
    </location>
</feature>
<feature type="coiled-coil region" evidence="1">
    <location>
        <begin position="2412"/>
        <end position="2449"/>
    </location>
</feature>
<sequence>MASTGRQQTRQHRGKFDVNNDGFITLGDLRKFFESSSKERCGLEFSKVRVLDDELQLLAEALHGAQAATPPRPPPSMPSPPAPPEPSAADKAWVSVSVLGVVGRFRLYGLRSLEPEELFWASFQALLFRLPDQPDAQQVLRSSFLRLRNAQGDIAAADVLSVLASYEVPANQLPLRSLRRVLQWLGVEARSLEEVLPAAQLPGPGDAQEPEFRLRLQKLRIVYQDFAQRLEKGLGRAQLQLRPPEALAVPAPPSHPVDFEARCHAAQARESAANRRCVVLEQEVRTKDRIAKELQRQVGELDSLVERLESELYEERGSKVNLMAQLNASVPKAEVDPKLRQLEELKFQVEQSSLALKQSKDLARVCAAQAESYEQLVKRRQQEVRHLQESVKMLQAGDEVANTVGKLQYRLLLSQWEKGNIQRQLQTATQDLRQARRELLENEEQVEQERHEHDQTEELLRQRLTEASTQAAQLAEQSAAAMPVDKARQLTSRLEEISSRKMELEERLSNVRLELLRNQAETDSCRLRAQQAQELLVELKALDPDSEAPRQRLLDMAKKLADSKLQELQHKRSLEIVKEQHQQLEKARQADEKEIQNLQREVANAESKLADQEQQWRAKVLEAQGAAPATAAIRRTGQISIEALEEIQGKVSERDARIAVLESDLQRAKADQESAVAEERGKVRKLELELGLVAEGDTAKLRQALRAEHDSEVAQISQAAQESVQTLQQLLDQTEEHLQRQQQETGRLHQSLSEHRAKHTEETMQLQQEIAGLRQELLQVRHHQQADVGASARLSPLPPPPLDESARLGDSIGSEAFGGMAGLGERLDEQREQVVSLHHRLEQQQEEFQSLLDQQHQEARRREEQLRGREERLHQEYQAREQRLLDLQEAQRHQRDQELLRIKEELASLQHSETSGANEAHQRLHEQVAEAQKHADLALQHNAMAEQNRLSAESWQRKAEEFEAELQKERQKHQDSTMRKQQASLRKQLAKKEEQLGSLRKAVEELKDRVVQLTIRNESEELESGNARRAESEVRKRITGQEEKVQTLKDQVVRLSKQLQEQKAQATHEAARAGELDSREAVLGQLLEAAAAQLAEKAAEARRFEEQLVRQTRRATEAEEALRGERGVAEGEVKIAKKEGQAAAEANARRVGALLERVEVLQAERLELSAKLHGAEASLALLRGASRSGAPVEAVASLAEAKERLRGEQHLRQALQEEVRDLSAQLEMMAGARVEQKTLSSPSPLQELTSQALGSPLHQGTSRSGSRSPASRSPVPRSLKQASELAARCGQLQAEVASLKARSSVLEQENDDLKLRVASDGDAMTASASAAEIDMLKGSLENVNAQNRALATEIEAERLRHRAVYRNQGEEELRRLQQQLNQAYQSLAAERQRIGVLSQALEVERHMRVAPNTSDSSSAVALATARATIADLQQRLDEALKARIQLPAASHPREAELAARVEELMRENTQLRRQVASPGRGASVEVPQLQARIQELLRENLALQQRAAGSISPLPPVPATPVAPLTSAPPVAAVPVAATAPSPDTVALTALQQQVAQLQARVQELLRENHDIQRRRSPSPPQSGDAGALAASRRQVEELQARLQDVLRENLELQRRSQSPIPAGDAAALAAARRQNEELQVKVQELLCETELLRRSQSPAPSGDAAALAGARRQNEELQGRVQELQRENQELQRRAADPASGALALAAARRQNEELQVRVQELLRENLELQRPQGPQGPPPPPGDNASALAAARGENEELQARVQELQRENLALQQQSQAPPPPVPDNFGAFDLVLGAAKRQNEELEARVQELVRENLHLQQRSPSPPGVSGEAALRRQNEELQARVQGVLRDNLELQRRSPSPPGAVLSEGDVLAAAQQKNEDLQVRCLDLIQENDALRQQLQERGLSPSPRRDLSPQRPSRRPAAEALRSALQQKELSLVQLLTDLDPQMHGKVSFEAFRLACNRHRLPLQAEDFAKLAGALNLDKRGFFAKEDLLRAFRSAEVVRSAPASSSAASRGRKAAEGPGTQGRGGSREAAPPSAVGAVEAKHRRQLEHLESRLFQSEEEKRGLQQELEALRREDTAREEALQKPRALSVLLSAGDAAPPIIKELKLEVKGTRELRDKLYNAEMQLESYKRRLEVDARQELEKERHVVKQLQAELEEKERTVAELIFDLRRARNASSEGDWAQREEEYMRLDLQLRKLEGELASSRRAERDMADRLLQAEHVAMELRFDREQVHLRSSRLESRILELELLTGGDSPRQRHSPLKTGAGAAAANLQSRKERNLENVIEGLERVVNQQKAENQRLKVALDRRPDERRGRGRAEVERLRKRVEELESALPRRQDSHQPPEGPALEAYRRELAAKEEVILKLQERLREGPSAEPPEMKRLLQELSELRQARSEDGQALDEAQRALQEAEMTEKRYLEVVRENRKLRQDLSALEDDGFWKEIESLQARNQEAVSLAKESHEVLLRCGAHAGVDISSLAARLETFAAAG</sequence>
<name>A0A812LEU9_9DINO</name>
<proteinExistence type="predicted"/>
<feature type="coiled-coil region" evidence="1">
    <location>
        <begin position="1158"/>
        <end position="1232"/>
    </location>
</feature>
<feature type="coiled-coil region" evidence="1">
    <location>
        <begin position="418"/>
        <end position="521"/>
    </location>
</feature>
<feature type="coiled-coil region" evidence="1">
    <location>
        <begin position="945"/>
        <end position="1121"/>
    </location>
</feature>
<evidence type="ECO:0000259" key="3">
    <source>
        <dbReference type="PROSITE" id="PS50222"/>
    </source>
</evidence>
<feature type="compositionally biased region" description="Pro residues" evidence="2">
    <location>
        <begin position="70"/>
        <end position="86"/>
    </location>
</feature>
<feature type="compositionally biased region" description="Low complexity" evidence="2">
    <location>
        <begin position="2009"/>
        <end position="2018"/>
    </location>
</feature>
<evidence type="ECO:0000256" key="1">
    <source>
        <dbReference type="SAM" id="Coils"/>
    </source>
</evidence>
<dbReference type="InterPro" id="IPR002048">
    <property type="entry name" value="EF_hand_dom"/>
</dbReference>
<dbReference type="EMBL" id="CAJNDS010001002">
    <property type="protein sequence ID" value="CAE7243722.1"/>
    <property type="molecule type" value="Genomic_DNA"/>
</dbReference>
<dbReference type="GO" id="GO:0005509">
    <property type="term" value="F:calcium ion binding"/>
    <property type="evidence" value="ECO:0007669"/>
    <property type="project" value="InterPro"/>
</dbReference>
<feature type="coiled-coil region" evidence="1">
    <location>
        <begin position="658"/>
        <end position="689"/>
    </location>
</feature>
<feature type="region of interest" description="Disordered" evidence="2">
    <location>
        <begin position="1252"/>
        <end position="1282"/>
    </location>
</feature>
<dbReference type="Proteomes" id="UP000604046">
    <property type="component" value="Unassembled WGS sequence"/>
</dbReference>
<feature type="coiled-coil region" evidence="1">
    <location>
        <begin position="717"/>
        <end position="776"/>
    </location>
</feature>
<feature type="coiled-coil region" evidence="1">
    <location>
        <begin position="2110"/>
        <end position="2216"/>
    </location>
</feature>
<feature type="coiled-coil region" evidence="1">
    <location>
        <begin position="574"/>
        <end position="615"/>
    </location>
</feature>
<feature type="compositionally biased region" description="Low complexity" evidence="2">
    <location>
        <begin position="1658"/>
        <end position="1671"/>
    </location>
</feature>
<protein>
    <recommendedName>
        <fullName evidence="3">EF-hand domain-containing protein</fullName>
    </recommendedName>
</protein>
<feature type="coiled-coil region" evidence="1">
    <location>
        <begin position="1422"/>
        <end position="1506"/>
    </location>
</feature>
<feature type="compositionally biased region" description="Low complexity" evidence="2">
    <location>
        <begin position="1262"/>
        <end position="1278"/>
    </location>
</feature>
<accession>A0A812LEU9</accession>
<feature type="coiled-coil region" evidence="1">
    <location>
        <begin position="1282"/>
        <end position="1393"/>
    </location>
</feature>
<feature type="region of interest" description="Disordered" evidence="2">
    <location>
        <begin position="2009"/>
        <end position="2047"/>
    </location>
</feature>
<dbReference type="PANTHER" id="PTHR45615">
    <property type="entry name" value="MYOSIN HEAVY CHAIN, NON-MUSCLE"/>
    <property type="match status" value="1"/>
</dbReference>
<keyword evidence="5" id="KW-1185">Reference proteome</keyword>
<dbReference type="PANTHER" id="PTHR45615:SF80">
    <property type="entry name" value="GRIP DOMAIN-CONTAINING PROTEIN"/>
    <property type="match status" value="1"/>
</dbReference>
<feature type="region of interest" description="Disordered" evidence="2">
    <location>
        <begin position="1654"/>
        <end position="1676"/>
    </location>
</feature>
<organism evidence="4 5">
    <name type="scientific">Symbiodinium natans</name>
    <dbReference type="NCBI Taxonomy" id="878477"/>
    <lineage>
        <taxon>Eukaryota</taxon>
        <taxon>Sar</taxon>
        <taxon>Alveolata</taxon>
        <taxon>Dinophyceae</taxon>
        <taxon>Suessiales</taxon>
        <taxon>Symbiodiniaceae</taxon>
        <taxon>Symbiodinium</taxon>
    </lineage>
</organism>
<feature type="region of interest" description="Disordered" evidence="2">
    <location>
        <begin position="1731"/>
        <end position="1758"/>
    </location>
</feature>
<feature type="coiled-coil region" evidence="1">
    <location>
        <begin position="277"/>
        <end position="311"/>
    </location>
</feature>
<evidence type="ECO:0000256" key="2">
    <source>
        <dbReference type="SAM" id="MobiDB-lite"/>
    </source>
</evidence>
<feature type="region of interest" description="Disordered" evidence="2">
    <location>
        <begin position="1903"/>
        <end position="1931"/>
    </location>
</feature>